<dbReference type="Proteomes" id="UP000494125">
    <property type="component" value="Unassembled WGS sequence"/>
</dbReference>
<evidence type="ECO:0000313" key="3">
    <source>
        <dbReference type="Proteomes" id="UP000494125"/>
    </source>
</evidence>
<reference evidence="2 3" key="1">
    <citation type="submission" date="2019-09" db="EMBL/GenBank/DDBJ databases">
        <authorList>
            <person name="Depoorter E."/>
        </authorList>
    </citation>
    <scope>NUCLEOTIDE SEQUENCE [LARGE SCALE GENOMIC DNA]</scope>
    <source>
        <strain evidence="2">LMG 24065</strain>
    </source>
</reference>
<accession>A0A6P2LD10</accession>
<feature type="region of interest" description="Disordered" evidence="1">
    <location>
        <begin position="1"/>
        <end position="34"/>
    </location>
</feature>
<proteinExistence type="predicted"/>
<feature type="region of interest" description="Disordered" evidence="1">
    <location>
        <begin position="245"/>
        <end position="337"/>
    </location>
</feature>
<evidence type="ECO:0000313" key="2">
    <source>
        <dbReference type="EMBL" id="VWB64853.1"/>
    </source>
</evidence>
<organism evidence="2 3">
    <name type="scientific">Burkholderia diffusa</name>
    <dbReference type="NCBI Taxonomy" id="488732"/>
    <lineage>
        <taxon>Bacteria</taxon>
        <taxon>Pseudomonadati</taxon>
        <taxon>Pseudomonadota</taxon>
        <taxon>Betaproteobacteria</taxon>
        <taxon>Burkholderiales</taxon>
        <taxon>Burkholderiaceae</taxon>
        <taxon>Burkholderia</taxon>
        <taxon>Burkholderia cepacia complex</taxon>
    </lineage>
</organism>
<sequence>MMPREADNCLGPGPRSPSPRSSGTNRLETRTKNQIDLIDRSPSTDHNFTTCHAIRAAAGIVACVASRTALMIPTLLVSVEGPLARPRVAPLDGVPPFGREWTFSGAPGTRLGTRCAAILKTSCIDVGAPHRACRWQSPPATRPVSAGVPDVAARAAGQHIEHAAGRAHDRRARHAACWSIGALGIIGWLIAAHEPLPGFAPAPATQIVGVVPEHAVQSMGAVQTAAVAPAMPTVAPAQPVAARPFATHSTGAPVTRGATTHPAPRRSETTPNVQRVAIAAPPTPHRPAHRRTTTARVHAPSAPRLAARPSVTRHASRTPTPDRVGSPAHPGAPLDPLDDPLTLIAMVNALHPDRAAPAADAPGAGFDWTAQLSHRRLTDGPDTLIR</sequence>
<name>A0A6P2LD10_9BURK</name>
<dbReference type="EMBL" id="CABVPN010000013">
    <property type="protein sequence ID" value="VWB64853.1"/>
    <property type="molecule type" value="Genomic_DNA"/>
</dbReference>
<protein>
    <submittedName>
        <fullName evidence="2">Uncharacterized protein</fullName>
    </submittedName>
</protein>
<feature type="compositionally biased region" description="Low complexity" evidence="1">
    <location>
        <begin position="294"/>
        <end position="310"/>
    </location>
</feature>
<dbReference type="AlphaFoldDB" id="A0A6P2LD10"/>
<keyword evidence="3" id="KW-1185">Reference proteome</keyword>
<evidence type="ECO:0000256" key="1">
    <source>
        <dbReference type="SAM" id="MobiDB-lite"/>
    </source>
</evidence>
<gene>
    <name evidence="2" type="ORF">BDI24065_03043</name>
</gene>